<dbReference type="InterPro" id="IPR050261">
    <property type="entry name" value="FrsA_esterase"/>
</dbReference>
<keyword evidence="3" id="KW-0732">Signal</keyword>
<proteinExistence type="predicted"/>
<dbReference type="PROSITE" id="PS51257">
    <property type="entry name" value="PROKAR_LIPOPROTEIN"/>
    <property type="match status" value="1"/>
</dbReference>
<evidence type="ECO:0000256" key="3">
    <source>
        <dbReference type="SAM" id="SignalP"/>
    </source>
</evidence>
<evidence type="ECO:0000256" key="2">
    <source>
        <dbReference type="SAM" id="MobiDB-lite"/>
    </source>
</evidence>
<feature type="signal peptide" evidence="3">
    <location>
        <begin position="1"/>
        <end position="17"/>
    </location>
</feature>
<evidence type="ECO:0000259" key="4">
    <source>
        <dbReference type="Pfam" id="PF00326"/>
    </source>
</evidence>
<organism evidence="5">
    <name type="scientific">Thermorudis sp</name>
    <dbReference type="NCBI Taxonomy" id="1969470"/>
    <lineage>
        <taxon>Bacteria</taxon>
        <taxon>Pseudomonadati</taxon>
        <taxon>Thermomicrobiota</taxon>
        <taxon>Thermomicrobia</taxon>
        <taxon>Thermomicrobia incertae sedis</taxon>
        <taxon>Thermorudis</taxon>
    </lineage>
</organism>
<feature type="region of interest" description="Disordered" evidence="2">
    <location>
        <begin position="50"/>
        <end position="99"/>
    </location>
</feature>
<evidence type="ECO:0000313" key="5">
    <source>
        <dbReference type="EMBL" id="HEX71089.1"/>
    </source>
</evidence>
<keyword evidence="1 5" id="KW-0378">Hydrolase</keyword>
<dbReference type="GO" id="GO:0006508">
    <property type="term" value="P:proteolysis"/>
    <property type="evidence" value="ECO:0007669"/>
    <property type="project" value="InterPro"/>
</dbReference>
<dbReference type="Pfam" id="PF00326">
    <property type="entry name" value="Peptidase_S9"/>
    <property type="match status" value="1"/>
</dbReference>
<dbReference type="PANTHER" id="PTHR22946">
    <property type="entry name" value="DIENELACTONE HYDROLASE DOMAIN-CONTAINING PROTEIN-RELATED"/>
    <property type="match status" value="1"/>
</dbReference>
<sequence>MARSPAATRLFAAPACAALLLLTLLAACSWRGESSPAAGTATPLISPAAGGSTPAAAAGGGVVQATPEPPTPLAASPTPTAAPSPTPQPAATPEPTPTPHPLFAYTIDGLRSRQYPGGTIEILGTLDATDAYTRYAIAYPSDGLRITGVMHVPHGQGPFPVVILNHGYIPPEQYWPGADTWREADFLARRGYLCIAPDFRGWAGSDQGPNYFRTGIVIDVLNLISSLPSVPQADPERVGLWGHSMGGGLVAKAITIDPRIDAAVLYGPVSAYDLDNIQKWGDGLPENTTDPLAPIYREAARDPAFIRLTSATFYFHYVTAAVQIHQGTADTVTPPEWARSIRDSLQLAGRSVEYYEYPGQGHAFQGQSWQLFMERTAAFFDTHLKGGGA</sequence>
<comment type="caution">
    <text evidence="5">The sequence shown here is derived from an EMBL/GenBank/DDBJ whole genome shotgun (WGS) entry which is preliminary data.</text>
</comment>
<feature type="domain" description="Peptidase S9 prolyl oligopeptidase catalytic" evidence="4">
    <location>
        <begin position="183"/>
        <end position="386"/>
    </location>
</feature>
<dbReference type="InterPro" id="IPR001375">
    <property type="entry name" value="Peptidase_S9_cat"/>
</dbReference>
<dbReference type="Gene3D" id="3.40.50.1820">
    <property type="entry name" value="alpha/beta hydrolase"/>
    <property type="match status" value="1"/>
</dbReference>
<dbReference type="PANTHER" id="PTHR22946:SF9">
    <property type="entry name" value="POLYKETIDE TRANSFERASE AF380"/>
    <property type="match status" value="1"/>
</dbReference>
<protein>
    <submittedName>
        <fullName evidence="5">Alpha/beta fold hydrolase</fullName>
    </submittedName>
</protein>
<feature type="chain" id="PRO_5028158860" evidence="3">
    <location>
        <begin position="18"/>
        <end position="389"/>
    </location>
</feature>
<reference evidence="5" key="1">
    <citation type="journal article" date="2020" name="mSystems">
        <title>Genome- and Community-Level Interaction Insights into Carbon Utilization and Element Cycling Functions of Hydrothermarchaeota in Hydrothermal Sediment.</title>
        <authorList>
            <person name="Zhou Z."/>
            <person name="Liu Y."/>
            <person name="Xu W."/>
            <person name="Pan J."/>
            <person name="Luo Z.H."/>
            <person name="Li M."/>
        </authorList>
    </citation>
    <scope>NUCLEOTIDE SEQUENCE [LARGE SCALE GENOMIC DNA]</scope>
    <source>
        <strain evidence="5">SpSt-192</strain>
    </source>
</reference>
<feature type="compositionally biased region" description="Pro residues" evidence="2">
    <location>
        <begin position="80"/>
        <end position="99"/>
    </location>
</feature>
<dbReference type="AlphaFoldDB" id="A0A7C2W900"/>
<dbReference type="InterPro" id="IPR029058">
    <property type="entry name" value="AB_hydrolase_fold"/>
</dbReference>
<accession>A0A7C2W900</accession>
<dbReference type="GO" id="GO:0008236">
    <property type="term" value="F:serine-type peptidase activity"/>
    <property type="evidence" value="ECO:0007669"/>
    <property type="project" value="InterPro"/>
</dbReference>
<dbReference type="GO" id="GO:0052689">
    <property type="term" value="F:carboxylic ester hydrolase activity"/>
    <property type="evidence" value="ECO:0007669"/>
    <property type="project" value="UniProtKB-ARBA"/>
</dbReference>
<gene>
    <name evidence="5" type="ORF">ENP13_07575</name>
</gene>
<evidence type="ECO:0000256" key="1">
    <source>
        <dbReference type="ARBA" id="ARBA00022801"/>
    </source>
</evidence>
<dbReference type="EMBL" id="DSID01000571">
    <property type="protein sequence ID" value="HEX71089.1"/>
    <property type="molecule type" value="Genomic_DNA"/>
</dbReference>
<name>A0A7C2W900_9BACT</name>
<dbReference type="SUPFAM" id="SSF53474">
    <property type="entry name" value="alpha/beta-Hydrolases"/>
    <property type="match status" value="1"/>
</dbReference>